<reference evidence="6 7" key="1">
    <citation type="journal article" date="2019" name="Int. J. Syst. Evol. Microbiol.">
        <title>The Global Catalogue of Microorganisms (GCM) 10K type strain sequencing project: providing services to taxonomists for standard genome sequencing and annotation.</title>
        <authorList>
            <consortium name="The Broad Institute Genomics Platform"/>
            <consortium name="The Broad Institute Genome Sequencing Center for Infectious Disease"/>
            <person name="Wu L."/>
            <person name="Ma J."/>
        </authorList>
    </citation>
    <scope>NUCLEOTIDE SEQUENCE [LARGE SCALE GENOMIC DNA]</scope>
    <source>
        <strain evidence="6 7">JCM 14919</strain>
    </source>
</reference>
<evidence type="ECO:0000256" key="4">
    <source>
        <dbReference type="ARBA" id="ARBA00048819"/>
    </source>
</evidence>
<dbReference type="InterPro" id="IPR006336">
    <property type="entry name" value="GCS2"/>
</dbReference>
<protein>
    <recommendedName>
        <fullName evidence="5">Putative glutamate--cysteine ligase 2</fullName>
        <ecNumber evidence="5">6.3.2.2</ecNumber>
    </recommendedName>
    <alternativeName>
        <fullName evidence="5">Gamma-glutamylcysteine synthetase 2</fullName>
        <shortName evidence="5">GCS 2</shortName>
        <shortName evidence="5">Gamma-GCS 2</shortName>
    </alternativeName>
</protein>
<evidence type="ECO:0000256" key="2">
    <source>
        <dbReference type="ARBA" id="ARBA00022741"/>
    </source>
</evidence>
<dbReference type="RefSeq" id="WP_346058174.1">
    <property type="nucleotide sequence ID" value="NZ_BAAAOP010000007.1"/>
</dbReference>
<dbReference type="Gene3D" id="3.30.590.20">
    <property type="match status" value="1"/>
</dbReference>
<evidence type="ECO:0000256" key="5">
    <source>
        <dbReference type="HAMAP-Rule" id="MF_01609"/>
    </source>
</evidence>
<keyword evidence="1 5" id="KW-0436">Ligase</keyword>
<keyword evidence="3 5" id="KW-0067">ATP-binding</keyword>
<sequence length="397" mass="42555">MRFPSDHSREPEALRTVGVEEELLLVDPRTGRPAPAIELVLAAAASDDVAALVPEAAGVTHLERESKREQIEVISVPHTSLSDLARSVMAGRTLADAAAQQLGLRAAAMATSATAGPTQLTVSGRYSAMEERFQGMMREQLTCGLHVHVGVSDDSEGVAVLDRIRPWLPLVLALSANSPMWNGADSGYASQRYQVWSRWPTAGPYDTFGSPADYRRTVDELLATDVLVDEGMIYFDARLSPRYPTVEIRVADVCLEATHSVAIAGIIRALVTTAAHEWRSGFSPDPLPTPVLRLAMWSASRHGVTGPLLNPILGKPSAPDVAIDALLAHIAPALSASGDLDRVSRMVADVFANGTGAERQLRALHARRSARALVEEAIEQTHRSIGPSSSVLDPLPI</sequence>
<dbReference type="PANTHER" id="PTHR36510:SF1">
    <property type="entry name" value="GLUTAMATE--CYSTEINE LIGASE 2-RELATED"/>
    <property type="match status" value="1"/>
</dbReference>
<organism evidence="6 7">
    <name type="scientific">Leucobacter alluvii</name>
    <dbReference type="NCBI Taxonomy" id="340321"/>
    <lineage>
        <taxon>Bacteria</taxon>
        <taxon>Bacillati</taxon>
        <taxon>Actinomycetota</taxon>
        <taxon>Actinomycetes</taxon>
        <taxon>Micrococcales</taxon>
        <taxon>Microbacteriaceae</taxon>
        <taxon>Leucobacter</taxon>
    </lineage>
</organism>
<dbReference type="HAMAP" id="MF_01609">
    <property type="entry name" value="Glu_cys_ligase_2"/>
    <property type="match status" value="1"/>
</dbReference>
<dbReference type="InterPro" id="IPR014746">
    <property type="entry name" value="Gln_synth/guanido_kin_cat_dom"/>
</dbReference>
<comment type="function">
    <text evidence="5">ATP-dependent carboxylate-amine ligase which exhibits weak glutamate--cysteine ligase activity.</text>
</comment>
<evidence type="ECO:0000313" key="6">
    <source>
        <dbReference type="EMBL" id="GAA2188790.1"/>
    </source>
</evidence>
<dbReference type="Proteomes" id="UP001501084">
    <property type="component" value="Unassembled WGS sequence"/>
</dbReference>
<dbReference type="EC" id="6.3.2.2" evidence="5"/>
<comment type="caution">
    <text evidence="6">The sequence shown here is derived from an EMBL/GenBank/DDBJ whole genome shotgun (WGS) entry which is preliminary data.</text>
</comment>
<dbReference type="Pfam" id="PF04107">
    <property type="entry name" value="GCS2"/>
    <property type="match status" value="1"/>
</dbReference>
<evidence type="ECO:0000256" key="1">
    <source>
        <dbReference type="ARBA" id="ARBA00022598"/>
    </source>
</evidence>
<dbReference type="PANTHER" id="PTHR36510">
    <property type="entry name" value="GLUTAMATE--CYSTEINE LIGASE 2-RELATED"/>
    <property type="match status" value="1"/>
</dbReference>
<dbReference type="NCBIfam" id="NF010041">
    <property type="entry name" value="PRK13517.1-1"/>
    <property type="match status" value="1"/>
</dbReference>
<evidence type="ECO:0000256" key="3">
    <source>
        <dbReference type="ARBA" id="ARBA00022840"/>
    </source>
</evidence>
<dbReference type="NCBIfam" id="TIGR02050">
    <property type="entry name" value="gshA_cyan_rel"/>
    <property type="match status" value="1"/>
</dbReference>
<comment type="similarity">
    <text evidence="5">Belongs to the glutamate--cysteine ligase type 2 family. YbdK subfamily.</text>
</comment>
<evidence type="ECO:0000313" key="7">
    <source>
        <dbReference type="Proteomes" id="UP001501084"/>
    </source>
</evidence>
<dbReference type="InterPro" id="IPR011793">
    <property type="entry name" value="YbdK"/>
</dbReference>
<dbReference type="GO" id="GO:0016874">
    <property type="term" value="F:ligase activity"/>
    <property type="evidence" value="ECO:0007669"/>
    <property type="project" value="UniProtKB-KW"/>
</dbReference>
<dbReference type="SUPFAM" id="SSF55931">
    <property type="entry name" value="Glutamine synthetase/guanido kinase"/>
    <property type="match status" value="1"/>
</dbReference>
<name>A0ABN3B7Y6_9MICO</name>
<proteinExistence type="inferred from homology"/>
<dbReference type="InterPro" id="IPR050141">
    <property type="entry name" value="GCL_type2/YbdK_subfam"/>
</dbReference>
<keyword evidence="7" id="KW-1185">Reference proteome</keyword>
<gene>
    <name evidence="6" type="ORF">GCM10009786_19220</name>
</gene>
<dbReference type="EMBL" id="BAAAOP010000007">
    <property type="protein sequence ID" value="GAA2188790.1"/>
    <property type="molecule type" value="Genomic_DNA"/>
</dbReference>
<accession>A0ABN3B7Y6</accession>
<keyword evidence="2 5" id="KW-0547">Nucleotide-binding</keyword>
<comment type="catalytic activity">
    <reaction evidence="4 5">
        <text>L-cysteine + L-glutamate + ATP = gamma-L-glutamyl-L-cysteine + ADP + phosphate + H(+)</text>
        <dbReference type="Rhea" id="RHEA:13285"/>
        <dbReference type="ChEBI" id="CHEBI:15378"/>
        <dbReference type="ChEBI" id="CHEBI:29985"/>
        <dbReference type="ChEBI" id="CHEBI:30616"/>
        <dbReference type="ChEBI" id="CHEBI:35235"/>
        <dbReference type="ChEBI" id="CHEBI:43474"/>
        <dbReference type="ChEBI" id="CHEBI:58173"/>
        <dbReference type="ChEBI" id="CHEBI:456216"/>
        <dbReference type="EC" id="6.3.2.2"/>
    </reaction>
</comment>